<dbReference type="InterPro" id="IPR050863">
    <property type="entry name" value="CenT-Element_Derived"/>
</dbReference>
<dbReference type="PANTHER" id="PTHR19303:SF74">
    <property type="entry name" value="POGO TRANSPOSABLE ELEMENT WITH KRAB DOMAIN"/>
    <property type="match status" value="1"/>
</dbReference>
<feature type="region of interest" description="Disordered" evidence="2">
    <location>
        <begin position="420"/>
        <end position="457"/>
    </location>
</feature>
<dbReference type="InterPro" id="IPR004875">
    <property type="entry name" value="DDE_SF_endonuclease_dom"/>
</dbReference>
<dbReference type="Proteomes" id="UP001160148">
    <property type="component" value="Unassembled WGS sequence"/>
</dbReference>
<dbReference type="Gene3D" id="1.10.10.60">
    <property type="entry name" value="Homeodomain-like"/>
    <property type="match status" value="1"/>
</dbReference>
<dbReference type="Pfam" id="PF05225">
    <property type="entry name" value="HTH_psq"/>
    <property type="match status" value="1"/>
</dbReference>
<dbReference type="GO" id="GO:0003677">
    <property type="term" value="F:DNA binding"/>
    <property type="evidence" value="ECO:0007669"/>
    <property type="project" value="InterPro"/>
</dbReference>
<dbReference type="AlphaFoldDB" id="A0AAV0VU64"/>
<feature type="compositionally biased region" description="Polar residues" evidence="2">
    <location>
        <begin position="437"/>
        <end position="452"/>
    </location>
</feature>
<keyword evidence="6" id="KW-1185">Reference proteome</keyword>
<organism evidence="5 6">
    <name type="scientific">Macrosiphum euphorbiae</name>
    <name type="common">potato aphid</name>
    <dbReference type="NCBI Taxonomy" id="13131"/>
    <lineage>
        <taxon>Eukaryota</taxon>
        <taxon>Metazoa</taxon>
        <taxon>Ecdysozoa</taxon>
        <taxon>Arthropoda</taxon>
        <taxon>Hexapoda</taxon>
        <taxon>Insecta</taxon>
        <taxon>Pterygota</taxon>
        <taxon>Neoptera</taxon>
        <taxon>Paraneoptera</taxon>
        <taxon>Hemiptera</taxon>
        <taxon>Sternorrhyncha</taxon>
        <taxon>Aphidomorpha</taxon>
        <taxon>Aphidoidea</taxon>
        <taxon>Aphididae</taxon>
        <taxon>Macrosiphini</taxon>
        <taxon>Macrosiphum</taxon>
    </lineage>
</organism>
<reference evidence="5 6" key="1">
    <citation type="submission" date="2023-01" db="EMBL/GenBank/DDBJ databases">
        <authorList>
            <person name="Whitehead M."/>
        </authorList>
    </citation>
    <scope>NUCLEOTIDE SEQUENCE [LARGE SCALE GENOMIC DNA]</scope>
</reference>
<evidence type="ECO:0000256" key="2">
    <source>
        <dbReference type="SAM" id="MobiDB-lite"/>
    </source>
</evidence>
<name>A0AAV0VU64_9HEMI</name>
<dbReference type="Pfam" id="PF03184">
    <property type="entry name" value="DDE_1"/>
    <property type="match status" value="1"/>
</dbReference>
<accession>A0AAV0VU64</accession>
<dbReference type="InterPro" id="IPR036397">
    <property type="entry name" value="RNaseH_sf"/>
</dbReference>
<comment type="subcellular location">
    <subcellularLocation>
        <location evidence="1">Nucleus</location>
    </subcellularLocation>
</comment>
<protein>
    <recommendedName>
        <fullName evidence="7">Transposase</fullName>
    </recommendedName>
</protein>
<comment type="caution">
    <text evidence="5">The sequence shown here is derived from an EMBL/GenBank/DDBJ whole genome shotgun (WGS) entry which is preliminary data.</text>
</comment>
<dbReference type="InterPro" id="IPR009057">
    <property type="entry name" value="Homeodomain-like_sf"/>
</dbReference>
<evidence type="ECO:0000313" key="5">
    <source>
        <dbReference type="EMBL" id="CAI6347170.1"/>
    </source>
</evidence>
<dbReference type="SUPFAM" id="SSF46689">
    <property type="entry name" value="Homeodomain-like"/>
    <property type="match status" value="1"/>
</dbReference>
<proteinExistence type="predicted"/>
<feature type="domain" description="HTH psq-type" evidence="4">
    <location>
        <begin position="18"/>
        <end position="56"/>
    </location>
</feature>
<evidence type="ECO:0000259" key="4">
    <source>
        <dbReference type="Pfam" id="PF05225"/>
    </source>
</evidence>
<dbReference type="GO" id="GO:0005634">
    <property type="term" value="C:nucleus"/>
    <property type="evidence" value="ECO:0007669"/>
    <property type="project" value="UniProtKB-SubCell"/>
</dbReference>
<dbReference type="EMBL" id="CARXXK010000001">
    <property type="protein sequence ID" value="CAI6347170.1"/>
    <property type="molecule type" value="Genomic_DNA"/>
</dbReference>
<evidence type="ECO:0000259" key="3">
    <source>
        <dbReference type="Pfam" id="PF03184"/>
    </source>
</evidence>
<dbReference type="InterPro" id="IPR007889">
    <property type="entry name" value="HTH_Psq"/>
</dbReference>
<dbReference type="PANTHER" id="PTHR19303">
    <property type="entry name" value="TRANSPOSON"/>
    <property type="match status" value="1"/>
</dbReference>
<evidence type="ECO:0008006" key="7">
    <source>
        <dbReference type="Google" id="ProtNLM"/>
    </source>
</evidence>
<gene>
    <name evidence="5" type="ORF">MEUPH1_LOCUS3986</name>
</gene>
<feature type="domain" description="DDE-1" evidence="3">
    <location>
        <begin position="209"/>
        <end position="349"/>
    </location>
</feature>
<sequence>MPRRYTRKLGSREYKNYTEETLSRCLAAIRNKELSHRKASLEFGIPRRTILNKLKGYHVLNPGVPPIFTEHEENIFVNCIIKASDYGFPMGEFDLKMVVKHYLEQIGRVVKKFKSNVPGHDWILNFLKRHPQLTKRFADNIKKSRAGITKNDLRQYISFLSKELEGVPPTHIFNFDETNLVDDPGKKKVFARRGTKYLEHIRTTSKAGTSIMFCGSASGKLLPLFVLYKSRHIWSTWTEGGPPGTRYSNSTSGWFDSASFLEWFESILIPETRRLDGKKIVICDNVAFHFSPKVLELSETNNITFVCLPPNSTHITQPLDVAVFRSVKGSWRKLLGEWKENNGNNLVTKEIMPTLLGRLLIEINPTITNNLKSGFQACGIFPCDVEVLLKKIPGQDDDVQSTIESSFVTCLEKKRAEWTEKKPGGKRKKINVPPGKSITTADLNSEPSTSTAAHPEDRIIYQDESEDEEDWETYRQRCLAEDKEIEEVMTVQETSIPGFKPIVKSISSYCIVTYENEFYPGVILELSDDTAKIKSMKKSNSYWKWPEVPDVLEYEWKDVVGGIDEPIKISKTRNIYRVPELSNIY</sequence>
<evidence type="ECO:0000256" key="1">
    <source>
        <dbReference type="ARBA" id="ARBA00004123"/>
    </source>
</evidence>
<dbReference type="Gene3D" id="3.30.420.10">
    <property type="entry name" value="Ribonuclease H-like superfamily/Ribonuclease H"/>
    <property type="match status" value="1"/>
</dbReference>
<evidence type="ECO:0000313" key="6">
    <source>
        <dbReference type="Proteomes" id="UP001160148"/>
    </source>
</evidence>